<dbReference type="OrthoDB" id="10251048at2759"/>
<dbReference type="Pfam" id="PF13242">
    <property type="entry name" value="Hydrolase_like"/>
    <property type="match status" value="1"/>
</dbReference>
<dbReference type="InterPro" id="IPR023214">
    <property type="entry name" value="HAD_sf"/>
</dbReference>
<dbReference type="Gene3D" id="3.40.50.1000">
    <property type="entry name" value="HAD superfamily/HAD-like"/>
    <property type="match status" value="1"/>
</dbReference>
<keyword evidence="2" id="KW-1185">Reference proteome</keyword>
<protein>
    <submittedName>
        <fullName evidence="1">Uncharacterized protein</fullName>
    </submittedName>
</protein>
<dbReference type="Proteomes" id="UP000726737">
    <property type="component" value="Unassembled WGS sequence"/>
</dbReference>
<dbReference type="EMBL" id="JAAAJA010001513">
    <property type="protein sequence ID" value="KAG0247232.1"/>
    <property type="molecule type" value="Genomic_DNA"/>
</dbReference>
<gene>
    <name evidence="1" type="ORF">BG011_001833</name>
</gene>
<proteinExistence type="predicted"/>
<organism evidence="1 2">
    <name type="scientific">Mortierella polycephala</name>
    <dbReference type="NCBI Taxonomy" id="41804"/>
    <lineage>
        <taxon>Eukaryota</taxon>
        <taxon>Fungi</taxon>
        <taxon>Fungi incertae sedis</taxon>
        <taxon>Mucoromycota</taxon>
        <taxon>Mortierellomycotina</taxon>
        <taxon>Mortierellomycetes</taxon>
        <taxon>Mortierellales</taxon>
        <taxon>Mortierellaceae</taxon>
        <taxon>Mortierella</taxon>
    </lineage>
</organism>
<sequence>MRSLVPKYKDANMLVVGGSGANCKEVAEYYGFRHVFTPLELHALHPSICPLSTCNVSPKAVPEQVLFNIEKPVDAVMVFHDSEDWDGALGTIKDTEELHTTKQSVPIFFSNPDVHLTGQELEYTSFGKPLRSTYEYAESLLNLIDPPDTKNGSLPVKRSVYAVGDNPYADIAGANAYGWNSVLVKTGVFRTKGHENHHVHPATAVVDNVEDAVRWIIATEQMKKR</sequence>
<reference evidence="1" key="1">
    <citation type="journal article" date="2020" name="Fungal Divers.">
        <title>Resolving the Mortierellaceae phylogeny through synthesis of multi-gene phylogenetics and phylogenomics.</title>
        <authorList>
            <person name="Vandepol N."/>
            <person name="Liber J."/>
            <person name="Desiro A."/>
            <person name="Na H."/>
            <person name="Kennedy M."/>
            <person name="Barry K."/>
            <person name="Grigoriev I.V."/>
            <person name="Miller A.N."/>
            <person name="O'Donnell K."/>
            <person name="Stajich J.E."/>
            <person name="Bonito G."/>
        </authorList>
    </citation>
    <scope>NUCLEOTIDE SEQUENCE</scope>
    <source>
        <strain evidence="1">KOD948</strain>
    </source>
</reference>
<accession>A0A9P6PL15</accession>
<comment type="caution">
    <text evidence="1">The sequence shown here is derived from an EMBL/GenBank/DDBJ whole genome shotgun (WGS) entry which is preliminary data.</text>
</comment>
<name>A0A9P6PL15_9FUNG</name>
<dbReference type="SUPFAM" id="SSF56784">
    <property type="entry name" value="HAD-like"/>
    <property type="match status" value="1"/>
</dbReference>
<dbReference type="InterPro" id="IPR036412">
    <property type="entry name" value="HAD-like_sf"/>
</dbReference>
<evidence type="ECO:0000313" key="2">
    <source>
        <dbReference type="Proteomes" id="UP000726737"/>
    </source>
</evidence>
<dbReference type="AlphaFoldDB" id="A0A9P6PL15"/>
<evidence type="ECO:0000313" key="1">
    <source>
        <dbReference type="EMBL" id="KAG0247232.1"/>
    </source>
</evidence>